<organism evidence="1 2">
    <name type="scientific">Methylobacter tundripaludum</name>
    <dbReference type="NCBI Taxonomy" id="173365"/>
    <lineage>
        <taxon>Bacteria</taxon>
        <taxon>Pseudomonadati</taxon>
        <taxon>Pseudomonadota</taxon>
        <taxon>Gammaproteobacteria</taxon>
        <taxon>Methylococcales</taxon>
        <taxon>Methylococcaceae</taxon>
        <taxon>Methylobacter</taxon>
    </lineage>
</organism>
<reference evidence="1 2" key="1">
    <citation type="submission" date="2018-02" db="EMBL/GenBank/DDBJ databases">
        <title>Subsurface microbial communities from deep shales in Ohio and West Virginia, USA.</title>
        <authorList>
            <person name="Wrighton K."/>
        </authorList>
    </citation>
    <scope>NUCLEOTIDE SEQUENCE [LARGE SCALE GENOMIC DNA]</scope>
    <source>
        <strain evidence="1 2">OWC-G53F</strain>
    </source>
</reference>
<dbReference type="SUPFAM" id="SSF46689">
    <property type="entry name" value="Homeodomain-like"/>
    <property type="match status" value="1"/>
</dbReference>
<name>A0A2S6H3R5_9GAMM</name>
<proteinExistence type="predicted"/>
<dbReference type="EMBL" id="PTIY01000005">
    <property type="protein sequence ID" value="PPK72060.1"/>
    <property type="molecule type" value="Genomic_DNA"/>
</dbReference>
<keyword evidence="2" id="KW-1185">Reference proteome</keyword>
<dbReference type="PANTHER" id="PTHR33293:SF2">
    <property type="entry name" value="TRANSPOSASE"/>
    <property type="match status" value="1"/>
</dbReference>
<gene>
    <name evidence="1" type="ORF">B0F88_105172</name>
</gene>
<comment type="caution">
    <text evidence="1">The sequence shown here is derived from an EMBL/GenBank/DDBJ whole genome shotgun (WGS) entry which is preliminary data.</text>
</comment>
<accession>A0A2S6H3R5</accession>
<dbReference type="Pfam" id="PF13384">
    <property type="entry name" value="HTH_23"/>
    <property type="match status" value="1"/>
</dbReference>
<dbReference type="InterPro" id="IPR051354">
    <property type="entry name" value="Transposase_27_IS1"/>
</dbReference>
<protein>
    <submittedName>
        <fullName evidence="1">Transposase-like protein</fullName>
    </submittedName>
</protein>
<dbReference type="PANTHER" id="PTHR33293">
    <property type="entry name" value="INSERTION ELEMENT IS1 1 PROTEIN INSB-RELATED"/>
    <property type="match status" value="1"/>
</dbReference>
<dbReference type="InterPro" id="IPR009057">
    <property type="entry name" value="Homeodomain-like_sf"/>
</dbReference>
<evidence type="ECO:0000313" key="1">
    <source>
        <dbReference type="EMBL" id="PPK72060.1"/>
    </source>
</evidence>
<dbReference type="AlphaFoldDB" id="A0A2S6H3R5"/>
<evidence type="ECO:0000313" key="2">
    <source>
        <dbReference type="Proteomes" id="UP000238071"/>
    </source>
</evidence>
<dbReference type="Proteomes" id="UP000238071">
    <property type="component" value="Unassembled WGS sequence"/>
</dbReference>
<sequence>MNCPKCGSVDCTKDGIIKERQRYKCKSCGYRHTVSYLGISPAIKRQALQLYLEGLGFRSIGRFLKCSHVAVYNWIKAHGESIESIRSAAGVDVVEMMRCIPTLVPKKLLLDLDCC</sequence>